<dbReference type="PROSITE" id="PS00893">
    <property type="entry name" value="NUDIX_BOX"/>
    <property type="match status" value="1"/>
</dbReference>
<dbReference type="InterPro" id="IPR020476">
    <property type="entry name" value="Nudix_hydrolase"/>
</dbReference>
<comment type="similarity">
    <text evidence="3">Belongs to the Nudix hydrolase family.</text>
</comment>
<organism evidence="5 6">
    <name type="scientific">Haloferula sargassicola</name>
    <dbReference type="NCBI Taxonomy" id="490096"/>
    <lineage>
        <taxon>Bacteria</taxon>
        <taxon>Pseudomonadati</taxon>
        <taxon>Verrucomicrobiota</taxon>
        <taxon>Verrucomicrobiia</taxon>
        <taxon>Verrucomicrobiales</taxon>
        <taxon>Verrucomicrobiaceae</taxon>
        <taxon>Haloferula</taxon>
    </lineage>
</organism>
<dbReference type="SUPFAM" id="SSF55811">
    <property type="entry name" value="Nudix"/>
    <property type="match status" value="1"/>
</dbReference>
<dbReference type="RefSeq" id="WP_353565251.1">
    <property type="nucleotide sequence ID" value="NZ_BAABRI010000001.1"/>
</dbReference>
<dbReference type="Gene3D" id="3.90.79.10">
    <property type="entry name" value="Nucleoside Triphosphate Pyrophosphohydrolase"/>
    <property type="match status" value="1"/>
</dbReference>
<evidence type="ECO:0000313" key="5">
    <source>
        <dbReference type="EMBL" id="GAA5481096.1"/>
    </source>
</evidence>
<dbReference type="Proteomes" id="UP001476282">
    <property type="component" value="Unassembled WGS sequence"/>
</dbReference>
<comment type="cofactor">
    <cofactor evidence="1">
        <name>Mg(2+)</name>
        <dbReference type="ChEBI" id="CHEBI:18420"/>
    </cofactor>
</comment>
<keyword evidence="6" id="KW-1185">Reference proteome</keyword>
<dbReference type="InterPro" id="IPR000086">
    <property type="entry name" value="NUDIX_hydrolase_dom"/>
</dbReference>
<dbReference type="EMBL" id="BAABRI010000001">
    <property type="protein sequence ID" value="GAA5481096.1"/>
    <property type="molecule type" value="Genomic_DNA"/>
</dbReference>
<accession>A0ABP9UL80</accession>
<evidence type="ECO:0000256" key="3">
    <source>
        <dbReference type="RuleBase" id="RU003476"/>
    </source>
</evidence>
<protein>
    <submittedName>
        <fullName evidence="5">RNA pyrophosphohydrolase</fullName>
    </submittedName>
</protein>
<evidence type="ECO:0000256" key="2">
    <source>
        <dbReference type="ARBA" id="ARBA00022801"/>
    </source>
</evidence>
<name>A0ABP9UL80_9BACT</name>
<sequence>MVRFRPNVAGLMVRPQGDLLICERWQIPGAWQFPQGGVDAGEGLEEALKREIREEIGLRPRDYQILNSSGGYCYLYPEEVRGKKVKKHGCQGQEQTYFLCELVPGAPEIDTNQKPREFGRHRWIWPDEFDLDWLPEFKREVYRKVMQDFFAVKL</sequence>
<evidence type="ECO:0000313" key="6">
    <source>
        <dbReference type="Proteomes" id="UP001476282"/>
    </source>
</evidence>
<dbReference type="PROSITE" id="PS51462">
    <property type="entry name" value="NUDIX"/>
    <property type="match status" value="1"/>
</dbReference>
<evidence type="ECO:0000259" key="4">
    <source>
        <dbReference type="PROSITE" id="PS51462"/>
    </source>
</evidence>
<evidence type="ECO:0000256" key="1">
    <source>
        <dbReference type="ARBA" id="ARBA00001946"/>
    </source>
</evidence>
<dbReference type="Pfam" id="PF00293">
    <property type="entry name" value="NUDIX"/>
    <property type="match status" value="1"/>
</dbReference>
<dbReference type="PANTHER" id="PTHR43046">
    <property type="entry name" value="GDP-MANNOSE MANNOSYL HYDROLASE"/>
    <property type="match status" value="1"/>
</dbReference>
<dbReference type="InterPro" id="IPR020084">
    <property type="entry name" value="NUDIX_hydrolase_CS"/>
</dbReference>
<feature type="domain" description="Nudix hydrolase" evidence="4">
    <location>
        <begin position="3"/>
        <end position="147"/>
    </location>
</feature>
<dbReference type="PANTHER" id="PTHR43046:SF14">
    <property type="entry name" value="MUTT_NUDIX FAMILY PROTEIN"/>
    <property type="match status" value="1"/>
</dbReference>
<dbReference type="InterPro" id="IPR015797">
    <property type="entry name" value="NUDIX_hydrolase-like_dom_sf"/>
</dbReference>
<reference evidence="5 6" key="1">
    <citation type="submission" date="2024-02" db="EMBL/GenBank/DDBJ databases">
        <title>Haloferula sargassicola NBRC 104335.</title>
        <authorList>
            <person name="Ichikawa N."/>
            <person name="Katano-Makiyama Y."/>
            <person name="Hidaka K."/>
        </authorList>
    </citation>
    <scope>NUCLEOTIDE SEQUENCE [LARGE SCALE GENOMIC DNA]</scope>
    <source>
        <strain evidence="5 6">NBRC 104335</strain>
    </source>
</reference>
<proteinExistence type="inferred from homology"/>
<comment type="caution">
    <text evidence="5">The sequence shown here is derived from an EMBL/GenBank/DDBJ whole genome shotgun (WGS) entry which is preliminary data.</text>
</comment>
<keyword evidence="2 3" id="KW-0378">Hydrolase</keyword>
<gene>
    <name evidence="5" type="primary">rppH</name>
    <name evidence="5" type="ORF">Hsar01_00302</name>
</gene>
<dbReference type="PRINTS" id="PR00502">
    <property type="entry name" value="NUDIXFAMILY"/>
</dbReference>